<sequence length="1160" mass="132372">MDNLLLPPEGQLVFVPDPKEGFILAQVIDIQDNESALIKIQGSGAERSLNLDSILPADQVDDNHFEDHCALKFLNAATLLDNSKNRFLRNEIYTYVANILISINPYKSIPELYSVDTMHSYAGKSLGILPPHIFAIADKAYNEMKRCKTSQSIIVSGESGAGKTESQKQVLRYICESWGKTAGNIEQRILETNPILEAFGNAKTTRNNNSSRFGKFVEIHFDDDNMVSGGYVSHYLLEKSRIVSQSPNERNYHVFYQLLGGATDEWRKEFKLETIQSYNYLKKGLCQFFSNSETFSLIPARAKDNDSFSLDSMVDDLKDFEKLGKALHVIGFDDEKIKILFATVAGILHLGNITFEEAADNSQGGSVITDNSLPSLTAASSLLGIEESTLRNELTARIMQATRGGVKGTAISVQLKPHEAGAARDALSKKIYGKLFDGIVASINKCILISNSKNFIGVLDIAGFEFFQRNCFEQFCINYSNEKLQQFFNDRILKQEQELYQKEGLNVAKIEFSDNLDCINLMEAKGTGIIDILNEEARLPKPISSHFTDCVHQTHNNNFRIDIPRKSAVKDHRNIKNDEGFVIRHFAGSVCYETKHFLEKNNDSLHMSLEILLETTSNSLLQTLFPPFDSDSKVAKTTKLSSPTVSSKFKSQLDELIKKLDKTGTNFVRCMKPNNEMISGKFDGQQILNQLLCSGMIDVLELMQGGFPSRTVFKELYDSYASLLPSNLRNLDPRTFAKCLFKVVGLQGVDYKFGLTKVFFRPGKFAQFDKLMKQDAKEMQEMIGKIQFWLNKGRWVSSIYGVISLNRINRNVVFRRKCATTVQAQVRGFVARKKFTPLLINKRIATDLQKNFVKLKELGLSLKTNQEDWTFKMNEIGIQIDFIAGLFTKNDFELYNDNLKLFPEIACKFASLYNDMVIQKEKDDFEQELKVEKDKQDEMTKMNAELKAKEEARLAQEMILRKEQEEKTKHLEEQRLLLEEEAALKKRLQEIEEKHKKLAAENAVLHRQSKDIERKKLDSITAVGYDESNQESSELIKPKINCEEPVLLSTFDLPILNENVGDMNELVTNLPRMKYEILRNTINTSDNKKLVMACRAEFHRRLHKFQSWKNSNKSREEKAKADMGATPVRYVNRSDLIDSEKREIMLRKMREFKERRNAEN</sequence>
<evidence type="ECO:0000313" key="1">
    <source>
        <dbReference type="Proteomes" id="UP000095286"/>
    </source>
</evidence>
<evidence type="ECO:0000313" key="2">
    <source>
        <dbReference type="WBParaSite" id="RSKR_0000679400.1"/>
    </source>
</evidence>
<organism evidence="1 2">
    <name type="scientific">Rhabditophanes sp. KR3021</name>
    <dbReference type="NCBI Taxonomy" id="114890"/>
    <lineage>
        <taxon>Eukaryota</taxon>
        <taxon>Metazoa</taxon>
        <taxon>Ecdysozoa</taxon>
        <taxon>Nematoda</taxon>
        <taxon>Chromadorea</taxon>
        <taxon>Rhabditida</taxon>
        <taxon>Tylenchina</taxon>
        <taxon>Panagrolaimomorpha</taxon>
        <taxon>Strongyloidoidea</taxon>
        <taxon>Alloionematidae</taxon>
        <taxon>Rhabditophanes</taxon>
    </lineage>
</organism>
<reference evidence="2" key="1">
    <citation type="submission" date="2016-11" db="UniProtKB">
        <authorList>
            <consortium name="WormBaseParasite"/>
        </authorList>
    </citation>
    <scope>IDENTIFICATION</scope>
    <source>
        <strain evidence="2">KR3021</strain>
    </source>
</reference>
<dbReference type="Proteomes" id="UP000095286">
    <property type="component" value="Unplaced"/>
</dbReference>
<name>A0AC35U1J6_9BILA</name>
<accession>A0AC35U1J6</accession>
<protein>
    <submittedName>
        <fullName evidence="2">Myosin motor domain-containing protein</fullName>
    </submittedName>
</protein>
<dbReference type="WBParaSite" id="RSKR_0000679400.1">
    <property type="protein sequence ID" value="RSKR_0000679400.1"/>
    <property type="gene ID" value="RSKR_0000679400"/>
</dbReference>
<proteinExistence type="predicted"/>